<evidence type="ECO:0000256" key="2">
    <source>
        <dbReference type="ARBA" id="ARBA00022448"/>
    </source>
</evidence>
<sequence>MELLIAGVFALLGIAGAALLGPKVRIASPLVLVALGIAVSFLPVVPAFQVEPELILAGVLPPLLYSASVSMPAMNFRREFAAISGLSIVLVIASSVVLGLFFAWVIPGLDLWWGIALGAIVSPTDAVATSIVKRSPVSSRAVAILEGESLLNDATALVLLRTAIAGAAASVSLWGTIGEFAFAVAVAAALGFVVGRLNLFVRARIQNATVGTVISFTVPFLASIPAELLGASGLVAAVVAGLVTGRLGPRVLSPQSRQSDTQNWNTVELVLEGAVFLLMGLELSSIFADVGQERLGVGPTLLIALGALLLTILVRAGYVAPLLRGLKKRSERTASMKPRLTQMASALADPAAAAERASGMIEAARAGQGAERLRALGAGAADAGDGGVQPAEGVSQGLFTPPGAATSQAPGAGWAPGEVVGGPGFGRGAPARNGGPTSDLALRADLGDRARRRIKRRLRRRRPPTVADMTRFTTRITRTLADIDYLVQAPLGWREGAVVVWAGMRGAVTVAAAQTLPQDTPNRSLLVLIAFVVAALSLLIQGGTLPLVIRWLKLAPVDAELAADERARLFTLLSETTLDDHPEAVDSTTTTSGDSDDVPDADADANADRAPVTGDGTAGGDGAGAKGGAPPPAHRTPKQQALALIAAKRTVLLDARDDGTFNADTLDAALSALDAEQIALQLQGAPTA</sequence>
<feature type="transmembrane region" description="Helical" evidence="11">
    <location>
        <begin position="228"/>
        <end position="248"/>
    </location>
</feature>
<dbReference type="GO" id="GO:0015386">
    <property type="term" value="F:potassium:proton antiporter activity"/>
    <property type="evidence" value="ECO:0007669"/>
    <property type="project" value="TreeGrafter"/>
</dbReference>
<dbReference type="Pfam" id="PF00999">
    <property type="entry name" value="Na_H_Exchanger"/>
    <property type="match status" value="2"/>
</dbReference>
<keyword evidence="3" id="KW-1003">Cell membrane</keyword>
<protein>
    <recommendedName>
        <fullName evidence="12">Cation/H+ exchanger transmembrane domain-containing protein</fullName>
    </recommendedName>
</protein>
<dbReference type="AlphaFoldDB" id="A0A3E0W6B9"/>
<evidence type="ECO:0000256" key="6">
    <source>
        <dbReference type="ARBA" id="ARBA00023053"/>
    </source>
</evidence>
<dbReference type="InterPro" id="IPR018422">
    <property type="entry name" value="Cation/H_exchanger_CPA1"/>
</dbReference>
<feature type="region of interest" description="Disordered" evidence="10">
    <location>
        <begin position="581"/>
        <end position="638"/>
    </location>
</feature>
<evidence type="ECO:0000256" key="11">
    <source>
        <dbReference type="SAM" id="Phobius"/>
    </source>
</evidence>
<dbReference type="GO" id="GO:0051453">
    <property type="term" value="P:regulation of intracellular pH"/>
    <property type="evidence" value="ECO:0007669"/>
    <property type="project" value="TreeGrafter"/>
</dbReference>
<feature type="transmembrane region" description="Helical" evidence="11">
    <location>
        <begin position="269"/>
        <end position="288"/>
    </location>
</feature>
<evidence type="ECO:0000256" key="9">
    <source>
        <dbReference type="ARBA" id="ARBA00023201"/>
    </source>
</evidence>
<keyword evidence="2" id="KW-0813">Transport</keyword>
<feature type="transmembrane region" description="Helical" evidence="11">
    <location>
        <begin position="300"/>
        <end position="323"/>
    </location>
</feature>
<evidence type="ECO:0000256" key="1">
    <source>
        <dbReference type="ARBA" id="ARBA00004651"/>
    </source>
</evidence>
<feature type="domain" description="Cation/H+ exchanger transmembrane" evidence="12">
    <location>
        <begin position="486"/>
        <end position="551"/>
    </location>
</feature>
<keyword evidence="7" id="KW-0406">Ion transport</keyword>
<keyword evidence="4 11" id="KW-0812">Transmembrane</keyword>
<dbReference type="Gene3D" id="6.10.140.1330">
    <property type="match status" value="1"/>
</dbReference>
<feature type="domain" description="Cation/H+ exchanger transmembrane" evidence="12">
    <location>
        <begin position="11"/>
        <end position="331"/>
    </location>
</feature>
<evidence type="ECO:0000256" key="8">
    <source>
        <dbReference type="ARBA" id="ARBA00023136"/>
    </source>
</evidence>
<dbReference type="InterPro" id="IPR006153">
    <property type="entry name" value="Cation/H_exchanger_TM"/>
</dbReference>
<dbReference type="Proteomes" id="UP000256541">
    <property type="component" value="Unassembled WGS sequence"/>
</dbReference>
<feature type="compositionally biased region" description="Acidic residues" evidence="10">
    <location>
        <begin position="594"/>
        <end position="605"/>
    </location>
</feature>
<evidence type="ECO:0000256" key="3">
    <source>
        <dbReference type="ARBA" id="ARBA00022475"/>
    </source>
</evidence>
<evidence type="ECO:0000313" key="13">
    <source>
        <dbReference type="EMBL" id="RFA16988.1"/>
    </source>
</evidence>
<reference evidence="13 14" key="1">
    <citation type="submission" date="2017-04" db="EMBL/GenBank/DDBJ databases">
        <title>Comparative genome analysis of Subtercola boreus.</title>
        <authorList>
            <person name="Cho Y.-J."/>
            <person name="Cho A."/>
            <person name="Kim O.-S."/>
            <person name="Lee J.-I."/>
        </authorList>
    </citation>
    <scope>NUCLEOTIDE SEQUENCE [LARGE SCALE GENOMIC DNA]</scope>
    <source>
        <strain evidence="13 14">P27479</strain>
    </source>
</reference>
<feature type="compositionally biased region" description="Gly residues" evidence="10">
    <location>
        <begin position="616"/>
        <end position="627"/>
    </location>
</feature>
<feature type="transmembrane region" description="Helical" evidence="11">
    <location>
        <begin position="525"/>
        <end position="549"/>
    </location>
</feature>
<comment type="subcellular location">
    <subcellularLocation>
        <location evidence="1">Cell membrane</location>
        <topology evidence="1">Multi-pass membrane protein</topology>
    </subcellularLocation>
</comment>
<dbReference type="PANTHER" id="PTHR10110:SF86">
    <property type="entry name" value="SODIUM_HYDROGEN EXCHANGER 7"/>
    <property type="match status" value="1"/>
</dbReference>
<dbReference type="GO" id="GO:0015385">
    <property type="term" value="F:sodium:proton antiporter activity"/>
    <property type="evidence" value="ECO:0007669"/>
    <property type="project" value="InterPro"/>
</dbReference>
<dbReference type="RefSeq" id="WP_116410037.1">
    <property type="nucleotide sequence ID" value="NZ_NBXB01000006.1"/>
</dbReference>
<accession>A0A3E0W6B9</accession>
<dbReference type="EMBL" id="NBXB01000006">
    <property type="protein sequence ID" value="RFA16988.1"/>
    <property type="molecule type" value="Genomic_DNA"/>
</dbReference>
<dbReference type="PANTHER" id="PTHR10110">
    <property type="entry name" value="SODIUM/HYDROGEN EXCHANGER"/>
    <property type="match status" value="1"/>
</dbReference>
<feature type="transmembrane region" description="Helical" evidence="11">
    <location>
        <begin position="80"/>
        <end position="105"/>
    </location>
</feature>
<evidence type="ECO:0000313" key="14">
    <source>
        <dbReference type="Proteomes" id="UP000256541"/>
    </source>
</evidence>
<evidence type="ECO:0000256" key="7">
    <source>
        <dbReference type="ARBA" id="ARBA00023065"/>
    </source>
</evidence>
<dbReference type="GO" id="GO:0098719">
    <property type="term" value="P:sodium ion import across plasma membrane"/>
    <property type="evidence" value="ECO:0007669"/>
    <property type="project" value="TreeGrafter"/>
</dbReference>
<evidence type="ECO:0000256" key="4">
    <source>
        <dbReference type="ARBA" id="ARBA00022692"/>
    </source>
</evidence>
<proteinExistence type="predicted"/>
<keyword evidence="8 11" id="KW-0472">Membrane</keyword>
<feature type="transmembrane region" description="Helical" evidence="11">
    <location>
        <begin position="205"/>
        <end position="222"/>
    </location>
</feature>
<evidence type="ECO:0000256" key="10">
    <source>
        <dbReference type="SAM" id="MobiDB-lite"/>
    </source>
</evidence>
<name>A0A3E0W6B9_9MICO</name>
<keyword evidence="9" id="KW-0739">Sodium transport</keyword>
<dbReference type="OrthoDB" id="57886at2"/>
<keyword evidence="5 11" id="KW-1133">Transmembrane helix</keyword>
<keyword evidence="6" id="KW-0915">Sodium</keyword>
<comment type="caution">
    <text evidence="13">The sequence shown here is derived from an EMBL/GenBank/DDBJ whole genome shotgun (WGS) entry which is preliminary data.</text>
</comment>
<gene>
    <name evidence="13" type="ORF">B7R22_01410</name>
</gene>
<evidence type="ECO:0000256" key="5">
    <source>
        <dbReference type="ARBA" id="ARBA00022989"/>
    </source>
</evidence>
<feature type="transmembrane region" description="Helical" evidence="11">
    <location>
        <begin position="180"/>
        <end position="198"/>
    </location>
</feature>
<feature type="region of interest" description="Disordered" evidence="10">
    <location>
        <begin position="381"/>
        <end position="443"/>
    </location>
</feature>
<feature type="transmembrane region" description="Helical" evidence="11">
    <location>
        <begin position="27"/>
        <end position="48"/>
    </location>
</feature>
<dbReference type="GO" id="GO:0005886">
    <property type="term" value="C:plasma membrane"/>
    <property type="evidence" value="ECO:0007669"/>
    <property type="project" value="UniProtKB-SubCell"/>
</dbReference>
<organism evidence="13 14">
    <name type="scientific">Subtercola boreus</name>
    <dbReference type="NCBI Taxonomy" id="120213"/>
    <lineage>
        <taxon>Bacteria</taxon>
        <taxon>Bacillati</taxon>
        <taxon>Actinomycetota</taxon>
        <taxon>Actinomycetes</taxon>
        <taxon>Micrococcales</taxon>
        <taxon>Microbacteriaceae</taxon>
        <taxon>Subtercola</taxon>
    </lineage>
</organism>
<feature type="compositionally biased region" description="Low complexity" evidence="10">
    <location>
        <begin position="428"/>
        <end position="443"/>
    </location>
</feature>
<evidence type="ECO:0000259" key="12">
    <source>
        <dbReference type="Pfam" id="PF00999"/>
    </source>
</evidence>